<dbReference type="Gene3D" id="2.40.50.140">
    <property type="entry name" value="Nucleic acid-binding proteins"/>
    <property type="match status" value="1"/>
</dbReference>
<comment type="similarity">
    <text evidence="6">Belongs to the RuvA family.</text>
</comment>
<proteinExistence type="inferred from homology"/>
<evidence type="ECO:0000256" key="5">
    <source>
        <dbReference type="ARBA" id="ARBA00023204"/>
    </source>
</evidence>
<evidence type="ECO:0000313" key="8">
    <source>
        <dbReference type="EMBL" id="PHY94579.1"/>
    </source>
</evidence>
<comment type="caution">
    <text evidence="6">Lacks conserved residue(s) required for the propagation of feature annotation.</text>
</comment>
<dbReference type="AlphaFoldDB" id="A0A2G4RDC4"/>
<dbReference type="RefSeq" id="WP_099540877.1">
    <property type="nucleotide sequence ID" value="NZ_PEBQ01000087.1"/>
</dbReference>
<dbReference type="Gene3D" id="1.10.8.10">
    <property type="entry name" value="DNA helicase RuvA subunit, C-terminal domain"/>
    <property type="match status" value="1"/>
</dbReference>
<organism evidence="8 9">
    <name type="scientific">Acetobacter pomorum</name>
    <dbReference type="NCBI Taxonomy" id="65959"/>
    <lineage>
        <taxon>Bacteria</taxon>
        <taxon>Pseudomonadati</taxon>
        <taxon>Pseudomonadota</taxon>
        <taxon>Alphaproteobacteria</taxon>
        <taxon>Acetobacterales</taxon>
        <taxon>Acetobacteraceae</taxon>
        <taxon>Acetobacter</taxon>
    </lineage>
</organism>
<comment type="subunit">
    <text evidence="6">Homotetramer. Forms an RuvA(8)-RuvB(12)-Holliday junction (HJ) complex. HJ DNA is sandwiched between 2 RuvA tetramers; dsDNA enters through RuvA and exits via RuvB. An RuvB hexamer assembles on each DNA strand where it exits the tetramer. Each RuvB hexamer is contacted by two RuvA subunits (via domain III) on 2 adjacent RuvB subunits; this complex drives branch migration. In the full resolvosome a probable DNA-RuvA(4)-RuvB(12)-RuvC(2) complex forms which resolves the HJ.</text>
</comment>
<dbReference type="Pfam" id="PF01330">
    <property type="entry name" value="RuvA_N"/>
    <property type="match status" value="1"/>
</dbReference>
<dbReference type="InterPro" id="IPR010994">
    <property type="entry name" value="RuvA_2-like"/>
</dbReference>
<feature type="region of interest" description="Domain III" evidence="6">
    <location>
        <begin position="156"/>
        <end position="204"/>
    </location>
</feature>
<dbReference type="InterPro" id="IPR036267">
    <property type="entry name" value="RuvA_C_sf"/>
</dbReference>
<dbReference type="Proteomes" id="UP000228751">
    <property type="component" value="Unassembled WGS sequence"/>
</dbReference>
<accession>A0A2G4RDC4</accession>
<dbReference type="SMART" id="SM00278">
    <property type="entry name" value="HhH1"/>
    <property type="match status" value="3"/>
</dbReference>
<comment type="function">
    <text evidence="6">The RuvA-RuvB-RuvC complex processes Holliday junction (HJ) DNA during genetic recombination and DNA repair, while the RuvA-RuvB complex plays an important role in the rescue of blocked DNA replication forks via replication fork reversal (RFR). RuvA specifically binds to HJ cruciform DNA, conferring on it an open structure. The RuvB hexamer acts as an ATP-dependent pump, pulling dsDNA into and through the RuvAB complex. HJ branch migration allows RuvC to scan DNA until it finds its consensus sequence, where it cleaves and resolves the cruciform DNA.</text>
</comment>
<feature type="region of interest" description="Domain I" evidence="6">
    <location>
        <begin position="1"/>
        <end position="64"/>
    </location>
</feature>
<dbReference type="NCBIfam" id="TIGR00084">
    <property type="entry name" value="ruvA"/>
    <property type="match status" value="1"/>
</dbReference>
<dbReference type="GO" id="GO:0005524">
    <property type="term" value="F:ATP binding"/>
    <property type="evidence" value="ECO:0007669"/>
    <property type="project" value="InterPro"/>
</dbReference>
<dbReference type="InterPro" id="IPR000085">
    <property type="entry name" value="RuvA"/>
</dbReference>
<evidence type="ECO:0000256" key="6">
    <source>
        <dbReference type="HAMAP-Rule" id="MF_00031"/>
    </source>
</evidence>
<keyword evidence="9" id="KW-1185">Reference proteome</keyword>
<dbReference type="GO" id="GO:0000400">
    <property type="term" value="F:four-way junction DNA binding"/>
    <property type="evidence" value="ECO:0007669"/>
    <property type="project" value="UniProtKB-UniRule"/>
</dbReference>
<dbReference type="SUPFAM" id="SSF50249">
    <property type="entry name" value="Nucleic acid-binding proteins"/>
    <property type="match status" value="1"/>
</dbReference>
<dbReference type="EMBL" id="PEBQ01000087">
    <property type="protein sequence ID" value="PHY94579.1"/>
    <property type="molecule type" value="Genomic_DNA"/>
</dbReference>
<reference evidence="8 9" key="1">
    <citation type="submission" date="2017-10" db="EMBL/GenBank/DDBJ databases">
        <title>Genomic analysis of the genus Acetobacter.</title>
        <authorList>
            <person name="Kim K.H."/>
            <person name="Chun B.H."/>
            <person name="Son A.R."/>
            <person name="Jeon C.O."/>
        </authorList>
    </citation>
    <scope>NUCLEOTIDE SEQUENCE [LARGE SCALE GENOMIC DNA]</scope>
    <source>
        <strain evidence="8 9">LHT 2458</strain>
    </source>
</reference>
<comment type="subcellular location">
    <subcellularLocation>
        <location evidence="6">Cytoplasm</location>
    </subcellularLocation>
</comment>
<evidence type="ECO:0000256" key="4">
    <source>
        <dbReference type="ARBA" id="ARBA00023172"/>
    </source>
</evidence>
<dbReference type="GO" id="GO:0009378">
    <property type="term" value="F:four-way junction helicase activity"/>
    <property type="evidence" value="ECO:0007669"/>
    <property type="project" value="InterPro"/>
</dbReference>
<keyword evidence="1 6" id="KW-0963">Cytoplasm</keyword>
<comment type="domain">
    <text evidence="6">Has three domains with a flexible linker between the domains II and III and assumes an 'L' shape. Domain III is highly mobile and contacts RuvB.</text>
</comment>
<feature type="domain" description="Helix-hairpin-helix DNA-binding motif class 1" evidence="7">
    <location>
        <begin position="108"/>
        <end position="127"/>
    </location>
</feature>
<feature type="domain" description="Helix-hairpin-helix DNA-binding motif class 1" evidence="7">
    <location>
        <begin position="73"/>
        <end position="92"/>
    </location>
</feature>
<feature type="domain" description="Helix-hairpin-helix DNA-binding motif class 1" evidence="7">
    <location>
        <begin position="159"/>
        <end position="178"/>
    </location>
</feature>
<keyword evidence="3 6" id="KW-0238">DNA-binding</keyword>
<evidence type="ECO:0000256" key="3">
    <source>
        <dbReference type="ARBA" id="ARBA00023125"/>
    </source>
</evidence>
<protein>
    <recommendedName>
        <fullName evidence="6">Holliday junction branch migration complex subunit RuvA</fullName>
    </recommendedName>
</protein>
<name>A0A2G4RDC4_9PROT</name>
<dbReference type="CDD" id="cd14332">
    <property type="entry name" value="UBA_RuvA_C"/>
    <property type="match status" value="1"/>
</dbReference>
<sequence length="204" mass="21169">MIAFLCGLVIQVDLGSCVIDVNGVGYLVAASTRTLAALPNPPEKARVLIETVVREDAILLYGFMESAEREWFRLLTSVQGVGAKVALGILSTLSPGELIAALMTSDKASLTRAPGVGGRLAERILTELRDKAGKMPGGSSGSGITIPAMATPAGSIEADALMALAGLGFRRAEAAPVVRKVMDTHGAAATLDLVIRDSLKDLAR</sequence>
<dbReference type="InterPro" id="IPR013849">
    <property type="entry name" value="DNA_helicase_Holl-junc_RuvA_I"/>
</dbReference>
<dbReference type="Gene3D" id="1.10.150.20">
    <property type="entry name" value="5' to 3' exonuclease, C-terminal subdomain"/>
    <property type="match status" value="1"/>
</dbReference>
<comment type="caution">
    <text evidence="8">The sequence shown here is derived from an EMBL/GenBank/DDBJ whole genome shotgun (WGS) entry which is preliminary data.</text>
</comment>
<evidence type="ECO:0000256" key="1">
    <source>
        <dbReference type="ARBA" id="ARBA00022490"/>
    </source>
</evidence>
<dbReference type="GO" id="GO:0005737">
    <property type="term" value="C:cytoplasm"/>
    <property type="evidence" value="ECO:0007669"/>
    <property type="project" value="UniProtKB-SubCell"/>
</dbReference>
<dbReference type="GO" id="GO:0006310">
    <property type="term" value="P:DNA recombination"/>
    <property type="evidence" value="ECO:0007669"/>
    <property type="project" value="UniProtKB-UniRule"/>
</dbReference>
<dbReference type="InterPro" id="IPR011114">
    <property type="entry name" value="RuvA_C"/>
</dbReference>
<keyword evidence="2 6" id="KW-0227">DNA damage</keyword>
<dbReference type="InterPro" id="IPR012340">
    <property type="entry name" value="NA-bd_OB-fold"/>
</dbReference>
<evidence type="ECO:0000256" key="2">
    <source>
        <dbReference type="ARBA" id="ARBA00022763"/>
    </source>
</evidence>
<dbReference type="GO" id="GO:0006281">
    <property type="term" value="P:DNA repair"/>
    <property type="evidence" value="ECO:0007669"/>
    <property type="project" value="UniProtKB-UniRule"/>
</dbReference>
<keyword evidence="5 6" id="KW-0234">DNA repair</keyword>
<keyword evidence="4 6" id="KW-0233">DNA recombination</keyword>
<dbReference type="Pfam" id="PF14520">
    <property type="entry name" value="HHH_5"/>
    <property type="match status" value="1"/>
</dbReference>
<dbReference type="Pfam" id="PF07499">
    <property type="entry name" value="RuvA_C"/>
    <property type="match status" value="1"/>
</dbReference>
<evidence type="ECO:0000313" key="9">
    <source>
        <dbReference type="Proteomes" id="UP000228751"/>
    </source>
</evidence>
<dbReference type="OrthoDB" id="5293449at2"/>
<gene>
    <name evidence="6" type="primary">ruvA</name>
    <name evidence="8" type="ORF">CSR02_05670</name>
</gene>
<dbReference type="SUPFAM" id="SSF46929">
    <property type="entry name" value="DNA helicase RuvA subunit, C-terminal domain"/>
    <property type="match status" value="1"/>
</dbReference>
<evidence type="ECO:0000259" key="7">
    <source>
        <dbReference type="SMART" id="SM00278"/>
    </source>
</evidence>
<dbReference type="GO" id="GO:0048476">
    <property type="term" value="C:Holliday junction resolvase complex"/>
    <property type="evidence" value="ECO:0007669"/>
    <property type="project" value="UniProtKB-UniRule"/>
</dbReference>
<dbReference type="GO" id="GO:0009379">
    <property type="term" value="C:Holliday junction helicase complex"/>
    <property type="evidence" value="ECO:0007669"/>
    <property type="project" value="InterPro"/>
</dbReference>
<dbReference type="InterPro" id="IPR003583">
    <property type="entry name" value="Hlx-hairpin-Hlx_DNA-bd_motif"/>
</dbReference>
<dbReference type="HAMAP" id="MF_00031">
    <property type="entry name" value="DNA_HJ_migration_RuvA"/>
    <property type="match status" value="1"/>
</dbReference>
<dbReference type="SUPFAM" id="SSF47781">
    <property type="entry name" value="RuvA domain 2-like"/>
    <property type="match status" value="1"/>
</dbReference>